<evidence type="ECO:0000313" key="1">
    <source>
        <dbReference type="EMBL" id="KAL3318675.1"/>
    </source>
</evidence>
<dbReference type="Proteomes" id="UP001626550">
    <property type="component" value="Unassembled WGS sequence"/>
</dbReference>
<evidence type="ECO:0000313" key="2">
    <source>
        <dbReference type="Proteomes" id="UP001626550"/>
    </source>
</evidence>
<accession>A0ABD2QGL7</accession>
<sequence length="407" mass="45622">MDAFDSSDVSSTGSETYSQIRDYKHLIPIIKQRALQKTSKFVTAAIELSAKSFNNVMISSIPEPTWISKIAYLNHFVEKQDPGGKTLDSHLKQFLQCTESMSTFTDLYDGEPVFMDIFNLSMSLSVYQRQQSALTWILAGDNARTLNTAISLCFSINCPMAALESIYLTSKLCRLYHFNARPGLEFSILKAVELFIFCNKGKTENLEPITPYSHGFNTGIMIDCLSMGLVDWIWNVPSASLIVLLVRLSALHATCVAKLELLQLVNVIIDNLNTLEDQAVTLSSGKQSKWYKSARWTKMPMKIVHLLWPSLNDDFPSVSSLARAIIYKSCQFQAIPNLPKFADESEIDMIKHLKITDIQKQIARSAQFKQEKIFSIGTFKDATETSDSDSADDSISSALEKMMPGIL</sequence>
<proteinExistence type="predicted"/>
<dbReference type="AlphaFoldDB" id="A0ABD2QGL7"/>
<gene>
    <name evidence="1" type="ORF">Ciccas_002667</name>
</gene>
<reference evidence="1 2" key="1">
    <citation type="submission" date="2024-11" db="EMBL/GenBank/DDBJ databases">
        <title>Adaptive evolution of stress response genes in parasites aligns with host niche diversity.</title>
        <authorList>
            <person name="Hahn C."/>
            <person name="Resl P."/>
        </authorList>
    </citation>
    <scope>NUCLEOTIDE SEQUENCE [LARGE SCALE GENOMIC DNA]</scope>
    <source>
        <strain evidence="1">EGGRZ-B1_66</strain>
        <tissue evidence="1">Body</tissue>
    </source>
</reference>
<comment type="caution">
    <text evidence="1">The sequence shown here is derived from an EMBL/GenBank/DDBJ whole genome shotgun (WGS) entry which is preliminary data.</text>
</comment>
<protein>
    <submittedName>
        <fullName evidence="1">Uncharacterized protein</fullName>
    </submittedName>
</protein>
<name>A0ABD2QGL7_9PLAT</name>
<organism evidence="1 2">
    <name type="scientific">Cichlidogyrus casuarinus</name>
    <dbReference type="NCBI Taxonomy" id="1844966"/>
    <lineage>
        <taxon>Eukaryota</taxon>
        <taxon>Metazoa</taxon>
        <taxon>Spiralia</taxon>
        <taxon>Lophotrochozoa</taxon>
        <taxon>Platyhelminthes</taxon>
        <taxon>Monogenea</taxon>
        <taxon>Monopisthocotylea</taxon>
        <taxon>Dactylogyridea</taxon>
        <taxon>Ancyrocephalidae</taxon>
        <taxon>Cichlidogyrus</taxon>
    </lineage>
</organism>
<dbReference type="EMBL" id="JBJKFK010000216">
    <property type="protein sequence ID" value="KAL3318675.1"/>
    <property type="molecule type" value="Genomic_DNA"/>
</dbReference>
<keyword evidence="2" id="KW-1185">Reference proteome</keyword>